<dbReference type="PANTHER" id="PTHR33941">
    <property type="entry name" value="PROPANEDIOL UTILIZATION PROTEIN PDUA"/>
    <property type="match status" value="1"/>
</dbReference>
<evidence type="ECO:0000259" key="4">
    <source>
        <dbReference type="PROSITE" id="PS51930"/>
    </source>
</evidence>
<evidence type="ECO:0000313" key="6">
    <source>
        <dbReference type="Proteomes" id="UP000198995"/>
    </source>
</evidence>
<dbReference type="Proteomes" id="UP000198995">
    <property type="component" value="Unassembled WGS sequence"/>
</dbReference>
<proteinExistence type="inferred from homology"/>
<dbReference type="InterPro" id="IPR000249">
    <property type="entry name" value="BMC_dom"/>
</dbReference>
<dbReference type="PROSITE" id="PS51930">
    <property type="entry name" value="BMC_2"/>
    <property type="match status" value="2"/>
</dbReference>
<dbReference type="RefSeq" id="WP_091791389.1">
    <property type="nucleotide sequence ID" value="NZ_FNAF01000003.1"/>
</dbReference>
<dbReference type="CDD" id="cd07053">
    <property type="entry name" value="BMC_PduT_repeat1"/>
    <property type="match status" value="1"/>
</dbReference>
<evidence type="ECO:0000256" key="3">
    <source>
        <dbReference type="PROSITE-ProRule" id="PRU01278"/>
    </source>
</evidence>
<protein>
    <submittedName>
        <fullName evidence="5">Carboxysome shell and ethanolamine utilization microcompartment protein CcmL/EutN</fullName>
    </submittedName>
</protein>
<dbReference type="GO" id="GO:0031469">
    <property type="term" value="C:bacterial microcompartment"/>
    <property type="evidence" value="ECO:0007669"/>
    <property type="project" value="UniProtKB-SubCell"/>
</dbReference>
<dbReference type="Pfam" id="PF00936">
    <property type="entry name" value="BMC"/>
    <property type="match status" value="2"/>
</dbReference>
<feature type="domain" description="BMC" evidence="4">
    <location>
        <begin position="96"/>
        <end position="182"/>
    </location>
</feature>
<sequence>MANAIGMIELSSIARGIITADAMLKAGQVDMITASSTCPGKYIAIVHGEVAAVEASMAAGITTAGTFLVDQITIANVHDGVYPALTATHMPEKINAIGIVESFSMATMLICTDAILKVAALEAIECRLGNGLGGKAFFVFTGDVAAVEAGVEAGERIAVENGPLVDCEIIPSPAPDLLRHLL</sequence>
<comment type="subcellular location">
    <subcellularLocation>
        <location evidence="1">Bacterial microcompartment</location>
    </subcellularLocation>
</comment>
<dbReference type="EMBL" id="FNAF01000003">
    <property type="protein sequence ID" value="SDD43987.1"/>
    <property type="molecule type" value="Genomic_DNA"/>
</dbReference>
<dbReference type="PANTHER" id="PTHR33941:SF11">
    <property type="entry name" value="BACTERIAL MICROCOMPARTMENT SHELL PROTEIN PDUJ"/>
    <property type="match status" value="1"/>
</dbReference>
<dbReference type="InterPro" id="IPR044872">
    <property type="entry name" value="CcmK/CsoS1_BMC"/>
</dbReference>
<dbReference type="InterPro" id="IPR037233">
    <property type="entry name" value="CcmK-like_sf"/>
</dbReference>
<comment type="similarity">
    <text evidence="3">Belongs to the bacterial microcompartments protein family.</text>
</comment>
<dbReference type="SUPFAM" id="SSF143414">
    <property type="entry name" value="CcmK-like"/>
    <property type="match status" value="2"/>
</dbReference>
<evidence type="ECO:0000256" key="1">
    <source>
        <dbReference type="ARBA" id="ARBA00024322"/>
    </source>
</evidence>
<evidence type="ECO:0000313" key="5">
    <source>
        <dbReference type="EMBL" id="SDD43987.1"/>
    </source>
</evidence>
<dbReference type="AlphaFoldDB" id="A0A1G6UTT4"/>
<dbReference type="OrthoDB" id="9791973at2"/>
<dbReference type="STRING" id="2741.SAMN04489866_103128"/>
<dbReference type="Gene3D" id="3.30.70.1710">
    <property type="match status" value="2"/>
</dbReference>
<feature type="domain" description="BMC" evidence="4">
    <location>
        <begin position="4"/>
        <end position="86"/>
    </location>
</feature>
<dbReference type="InterPro" id="IPR050575">
    <property type="entry name" value="BMC_shell"/>
</dbReference>
<accession>A0A1G6UTT4</accession>
<dbReference type="SMART" id="SM00877">
    <property type="entry name" value="BMC"/>
    <property type="match status" value="2"/>
</dbReference>
<keyword evidence="2" id="KW-1283">Bacterial microcompartment</keyword>
<evidence type="ECO:0000256" key="2">
    <source>
        <dbReference type="ARBA" id="ARBA00024446"/>
    </source>
</evidence>
<organism evidence="5 6">
    <name type="scientific">Peptococcus niger</name>
    <dbReference type="NCBI Taxonomy" id="2741"/>
    <lineage>
        <taxon>Bacteria</taxon>
        <taxon>Bacillati</taxon>
        <taxon>Bacillota</taxon>
        <taxon>Clostridia</taxon>
        <taxon>Eubacteriales</taxon>
        <taxon>Peptococcaceae</taxon>
        <taxon>Peptococcus</taxon>
    </lineage>
</organism>
<name>A0A1G6UTT4_PEPNI</name>
<dbReference type="CDD" id="cd07054">
    <property type="entry name" value="BMC_PduT_repeat2"/>
    <property type="match status" value="1"/>
</dbReference>
<keyword evidence="6" id="KW-1185">Reference proteome</keyword>
<dbReference type="InterPro" id="IPR011238">
    <property type="entry name" value="Micro_shell_prot_PduT"/>
</dbReference>
<reference evidence="5 6" key="1">
    <citation type="submission" date="2016-10" db="EMBL/GenBank/DDBJ databases">
        <authorList>
            <person name="de Groot N.N."/>
        </authorList>
    </citation>
    <scope>NUCLEOTIDE SEQUENCE [LARGE SCALE GENOMIC DNA]</scope>
    <source>
        <strain evidence="5 6">DSM 20475</strain>
    </source>
</reference>
<dbReference type="PIRSF" id="PIRSF034834">
    <property type="entry name" value="PduT"/>
    <property type="match status" value="1"/>
</dbReference>
<gene>
    <name evidence="5" type="ORF">SAMN04489866_103128</name>
</gene>